<dbReference type="PANTHER" id="PTHR42085">
    <property type="entry name" value="F-BOX DOMAIN-CONTAINING PROTEIN"/>
    <property type="match status" value="1"/>
</dbReference>
<dbReference type="AlphaFoldDB" id="Q0UD95"/>
<dbReference type="GeneID" id="5977454"/>
<dbReference type="OMA" id="CLHLEMG"/>
<organism evidence="1 2">
    <name type="scientific">Phaeosphaeria nodorum (strain SN15 / ATCC MYA-4574 / FGSC 10173)</name>
    <name type="common">Glume blotch fungus</name>
    <name type="synonym">Parastagonospora nodorum</name>
    <dbReference type="NCBI Taxonomy" id="321614"/>
    <lineage>
        <taxon>Eukaryota</taxon>
        <taxon>Fungi</taxon>
        <taxon>Dikarya</taxon>
        <taxon>Ascomycota</taxon>
        <taxon>Pezizomycotina</taxon>
        <taxon>Dothideomycetes</taxon>
        <taxon>Pleosporomycetidae</taxon>
        <taxon>Pleosporales</taxon>
        <taxon>Pleosporineae</taxon>
        <taxon>Phaeosphaeriaceae</taxon>
        <taxon>Parastagonospora</taxon>
    </lineage>
</organism>
<dbReference type="VEuPathDB" id="FungiDB:JI435_102690"/>
<dbReference type="PANTHER" id="PTHR42085:SF1">
    <property type="entry name" value="F-BOX DOMAIN-CONTAINING PROTEIN"/>
    <property type="match status" value="1"/>
</dbReference>
<accession>Q0UD95</accession>
<dbReference type="InParanoid" id="Q0UD95"/>
<reference evidence="2" key="1">
    <citation type="journal article" date="2007" name="Plant Cell">
        <title>Dothideomycete-plant interactions illuminated by genome sequencing and EST analysis of the wheat pathogen Stagonospora nodorum.</title>
        <authorList>
            <person name="Hane J.K."/>
            <person name="Lowe R.G."/>
            <person name="Solomon P.S."/>
            <person name="Tan K.C."/>
            <person name="Schoch C.L."/>
            <person name="Spatafora J.W."/>
            <person name="Crous P.W."/>
            <person name="Kodira C."/>
            <person name="Birren B.W."/>
            <person name="Galagan J.E."/>
            <person name="Torriani S.F."/>
            <person name="McDonald B.A."/>
            <person name="Oliver R.P."/>
        </authorList>
    </citation>
    <scope>NUCLEOTIDE SEQUENCE [LARGE SCALE GENOMIC DNA]</scope>
    <source>
        <strain evidence="2">SN15 / ATCC MYA-4574 / FGSC 10173</strain>
    </source>
</reference>
<proteinExistence type="predicted"/>
<dbReference type="Proteomes" id="UP000001055">
    <property type="component" value="Unassembled WGS sequence"/>
</dbReference>
<evidence type="ECO:0000313" key="1">
    <source>
        <dbReference type="EMBL" id="EAT82604.1"/>
    </source>
</evidence>
<dbReference type="InterPro" id="IPR038883">
    <property type="entry name" value="AN11006-like"/>
</dbReference>
<dbReference type="RefSeq" id="XP_001800548.1">
    <property type="nucleotide sequence ID" value="XM_001800496.1"/>
</dbReference>
<evidence type="ECO:0000313" key="2">
    <source>
        <dbReference type="Proteomes" id="UP000001055"/>
    </source>
</evidence>
<sequence>MAVKMTSQCSVSSSRLISERDPSIEWHQSYKADPHRTGFLDLPLEIRDYIYSYALRVEGAIFMYSPNLYSNRRPIYKARIVRHGNQGPIEPQRLGRCIALSMLQTCKQLHAECSLVFYGENIYRLGPLNDIDTSLVYRQLVRHVVYIADADLRIYQTNLDEVNYGWTRRLWPSIISGGTATLERYPNVETVTITLTSPRYVHHRPWRPAFFAVYNKTRAQRIAYAVRWLQPRCPLQNERLRECLRVEMHTPPWEALSKEDFKDAWFADAVEEDDWDFSEFAEAFRVVKSLK</sequence>
<name>Q0UD95_PHANO</name>
<protein>
    <submittedName>
        <fullName evidence="1">Uncharacterized protein</fullName>
    </submittedName>
</protein>
<dbReference type="EMBL" id="CH445340">
    <property type="protein sequence ID" value="EAT82604.1"/>
    <property type="molecule type" value="Genomic_DNA"/>
</dbReference>
<gene>
    <name evidence="1" type="ORF">SNOG_10269</name>
</gene>
<dbReference type="HOGENOM" id="CLU_986915_0_0_1"/>
<dbReference type="KEGG" id="pno:SNOG_10269"/>